<dbReference type="Proteomes" id="UP000325004">
    <property type="component" value="Chromosome"/>
</dbReference>
<dbReference type="Gene3D" id="3.40.50.790">
    <property type="match status" value="1"/>
</dbReference>
<dbReference type="GO" id="GO:0000049">
    <property type="term" value="F:tRNA binding"/>
    <property type="evidence" value="ECO:0007669"/>
    <property type="project" value="UniProtKB-KW"/>
</dbReference>
<protein>
    <recommendedName>
        <fullName evidence="9">Large ribosomal subunit protein uL1</fullName>
    </recommendedName>
    <alternativeName>
        <fullName evidence="10">50S ribosomal protein L1</fullName>
    </alternativeName>
</protein>
<evidence type="ECO:0000256" key="7">
    <source>
        <dbReference type="ARBA" id="ARBA00022980"/>
    </source>
</evidence>
<keyword evidence="2" id="KW-0678">Repressor</keyword>
<dbReference type="GO" id="GO:0015934">
    <property type="term" value="C:large ribosomal subunit"/>
    <property type="evidence" value="ECO:0007669"/>
    <property type="project" value="InterPro"/>
</dbReference>
<dbReference type="AlphaFoldDB" id="A0A5C0UEA5"/>
<proteinExistence type="inferred from homology"/>
<evidence type="ECO:0000256" key="2">
    <source>
        <dbReference type="ARBA" id="ARBA00022491"/>
    </source>
</evidence>
<dbReference type="GO" id="GO:0003735">
    <property type="term" value="F:structural constituent of ribosome"/>
    <property type="evidence" value="ECO:0007669"/>
    <property type="project" value="InterPro"/>
</dbReference>
<keyword evidence="4" id="KW-0699">rRNA-binding</keyword>
<evidence type="ECO:0000256" key="8">
    <source>
        <dbReference type="ARBA" id="ARBA00023274"/>
    </source>
</evidence>
<evidence type="ECO:0000256" key="6">
    <source>
        <dbReference type="ARBA" id="ARBA00022884"/>
    </source>
</evidence>
<dbReference type="InterPro" id="IPR016095">
    <property type="entry name" value="Ribosomal_uL1_3-a/b-sand"/>
</dbReference>
<dbReference type="PANTHER" id="PTHR36427">
    <property type="entry name" value="54S RIBOSOMAL PROTEIN L1, MITOCHONDRIAL"/>
    <property type="match status" value="1"/>
</dbReference>
<evidence type="ECO:0000256" key="5">
    <source>
        <dbReference type="ARBA" id="ARBA00022845"/>
    </source>
</evidence>
<dbReference type="InterPro" id="IPR005878">
    <property type="entry name" value="Ribosom_uL1_bac-type"/>
</dbReference>
<dbReference type="InterPro" id="IPR002143">
    <property type="entry name" value="Ribosomal_uL1"/>
</dbReference>
<name>A0A5C0UEA5_9PROT</name>
<dbReference type="FunFam" id="3.40.50.790:FF:000001">
    <property type="entry name" value="50S ribosomal protein L1"/>
    <property type="match status" value="1"/>
</dbReference>
<dbReference type="Gene3D" id="3.30.190.20">
    <property type="match status" value="1"/>
</dbReference>
<evidence type="ECO:0000256" key="1">
    <source>
        <dbReference type="ARBA" id="ARBA00010531"/>
    </source>
</evidence>
<dbReference type="GO" id="GO:0006417">
    <property type="term" value="P:regulation of translation"/>
    <property type="evidence" value="ECO:0007669"/>
    <property type="project" value="UniProtKB-KW"/>
</dbReference>
<reference evidence="12 13" key="1">
    <citation type="submission" date="2019-08" db="EMBL/GenBank/DDBJ databases">
        <title>Highly reduced genomes of protist endosymbionts show evolutionary convergence.</title>
        <authorList>
            <person name="George E."/>
            <person name="Husnik F."/>
            <person name="Tashyreva D."/>
            <person name="Prokopchuk G."/>
            <person name="Horak A."/>
            <person name="Kwong W.K."/>
            <person name="Lukes J."/>
            <person name="Keeling P.J."/>
        </authorList>
    </citation>
    <scope>NUCLEOTIDE SEQUENCE [LARGE SCALE GENOMIC DNA]</scope>
    <source>
        <strain evidence="12">1604LC</strain>
    </source>
</reference>
<dbReference type="PIRSF" id="PIRSF002155">
    <property type="entry name" value="Ribosomal_L1"/>
    <property type="match status" value="1"/>
</dbReference>
<sequence length="237" mass="25330">MKGFGVFVSKRERESYDALSAINQIKQGKKRNFDETLDLGCRLNIGSSKTKSDQNGIRGSIEMPFGTGKKVKIAVFCADADKFNEIKNAGADYVGAEDLVDEFKSGSISCDVCLASPDAMMMLAKISKILGPKKLMPSPKSGTVGTNLVELVKSFKKGKVVYKSDASGSLHAGIGKLSFASEDLLANLHALLEDIMSKAPSSNKVVFVKELFVSSTMGEGSCLLDKKSLAVKTGDVK</sequence>
<comment type="function">
    <text evidence="11">Protein L1 is also a translational repressor protein, it controls the translation of the L11 operon by binding to its mRNA.</text>
</comment>
<evidence type="ECO:0000313" key="12">
    <source>
        <dbReference type="EMBL" id="QEK38368.1"/>
    </source>
</evidence>
<keyword evidence="7 12" id="KW-0689">Ribosomal protein</keyword>
<dbReference type="PANTHER" id="PTHR36427:SF3">
    <property type="entry name" value="LARGE RIBOSOMAL SUBUNIT PROTEIN UL1M"/>
    <property type="match status" value="1"/>
</dbReference>
<dbReference type="SUPFAM" id="SSF56808">
    <property type="entry name" value="Ribosomal protein L1"/>
    <property type="match status" value="1"/>
</dbReference>
<organism evidence="12 13">
    <name type="scientific">Candidatus Cytomitobacter primus</name>
    <dbReference type="NCBI Taxonomy" id="2066024"/>
    <lineage>
        <taxon>Bacteria</taxon>
        <taxon>Pseudomonadati</taxon>
        <taxon>Pseudomonadota</taxon>
        <taxon>Alphaproteobacteria</taxon>
        <taxon>Holosporales</taxon>
        <taxon>Holosporaceae</taxon>
        <taxon>Candidatus Cytomitobacter</taxon>
    </lineage>
</organism>
<dbReference type="NCBIfam" id="TIGR01169">
    <property type="entry name" value="rplA_bact"/>
    <property type="match status" value="1"/>
</dbReference>
<dbReference type="CDD" id="cd00403">
    <property type="entry name" value="Ribosomal_L1"/>
    <property type="match status" value="1"/>
</dbReference>
<dbReference type="GO" id="GO:0019843">
    <property type="term" value="F:rRNA binding"/>
    <property type="evidence" value="ECO:0007669"/>
    <property type="project" value="UniProtKB-KW"/>
</dbReference>
<dbReference type="InterPro" id="IPR023674">
    <property type="entry name" value="Ribosomal_uL1-like"/>
</dbReference>
<keyword evidence="5" id="KW-0810">Translation regulation</keyword>
<keyword evidence="13" id="KW-1185">Reference proteome</keyword>
<comment type="similarity">
    <text evidence="1">Belongs to the universal ribosomal protein uL1 family.</text>
</comment>
<dbReference type="OrthoDB" id="9803740at2"/>
<accession>A0A5C0UEA5</accession>
<evidence type="ECO:0000256" key="3">
    <source>
        <dbReference type="ARBA" id="ARBA00022555"/>
    </source>
</evidence>
<keyword evidence="8" id="KW-0687">Ribonucleoprotein</keyword>
<evidence type="ECO:0000256" key="11">
    <source>
        <dbReference type="ARBA" id="ARBA00059110"/>
    </source>
</evidence>
<gene>
    <name evidence="12" type="primary">rplA</name>
    <name evidence="12" type="ORF">FZC34_00310</name>
</gene>
<keyword evidence="3" id="KW-0820">tRNA-binding</keyword>
<dbReference type="GO" id="GO:0006412">
    <property type="term" value="P:translation"/>
    <property type="evidence" value="ECO:0007669"/>
    <property type="project" value="InterPro"/>
</dbReference>
<evidence type="ECO:0000313" key="13">
    <source>
        <dbReference type="Proteomes" id="UP000325004"/>
    </source>
</evidence>
<dbReference type="Pfam" id="PF00687">
    <property type="entry name" value="Ribosomal_L1"/>
    <property type="match status" value="1"/>
</dbReference>
<dbReference type="EMBL" id="CP043316">
    <property type="protein sequence ID" value="QEK38368.1"/>
    <property type="molecule type" value="Genomic_DNA"/>
</dbReference>
<keyword evidence="6" id="KW-0694">RNA-binding</keyword>
<dbReference type="InterPro" id="IPR028364">
    <property type="entry name" value="Ribosomal_uL1/biogenesis"/>
</dbReference>
<evidence type="ECO:0000256" key="4">
    <source>
        <dbReference type="ARBA" id="ARBA00022730"/>
    </source>
</evidence>
<evidence type="ECO:0000256" key="9">
    <source>
        <dbReference type="ARBA" id="ARBA00035241"/>
    </source>
</evidence>
<evidence type="ECO:0000256" key="10">
    <source>
        <dbReference type="ARBA" id="ARBA00035452"/>
    </source>
</evidence>
<dbReference type="KEGG" id="cpri:FZC34_00310"/>